<dbReference type="OrthoDB" id="9814092at2"/>
<dbReference type="RefSeq" id="WP_072596654.1">
    <property type="nucleotide sequence ID" value="NZ_CP018221.1"/>
</dbReference>
<reference evidence="8" key="1">
    <citation type="submission" date="2016-11" db="EMBL/GenBank/DDBJ databases">
        <title>Complete Genome Sequence of alachlor-degrading Sphingomonas sp. strain JJ-A5.</title>
        <authorList>
            <person name="Lee H."/>
            <person name="Ka J.-O."/>
        </authorList>
    </citation>
    <scope>NUCLEOTIDE SEQUENCE [LARGE SCALE GENOMIC DNA]</scope>
    <source>
        <strain evidence="8">JJ-A5</strain>
    </source>
</reference>
<comment type="subcellular location">
    <subcellularLocation>
        <location evidence="2">Secreted</location>
    </subcellularLocation>
</comment>
<feature type="domain" description="PLD phosphodiesterase" evidence="6">
    <location>
        <begin position="285"/>
        <end position="311"/>
    </location>
</feature>
<evidence type="ECO:0000313" key="8">
    <source>
        <dbReference type="Proteomes" id="UP000182063"/>
    </source>
</evidence>
<name>A0A1L3ZTY1_9SPHN</name>
<dbReference type="SUPFAM" id="SSF56024">
    <property type="entry name" value="Phospholipase D/nuclease"/>
    <property type="match status" value="2"/>
</dbReference>
<dbReference type="Proteomes" id="UP000182063">
    <property type="component" value="Chromosome"/>
</dbReference>
<dbReference type="InterPro" id="IPR025202">
    <property type="entry name" value="PLD-like_dom"/>
</dbReference>
<dbReference type="InterPro" id="IPR001736">
    <property type="entry name" value="PLipase_D/transphosphatidylase"/>
</dbReference>
<dbReference type="SMART" id="SM00155">
    <property type="entry name" value="PLDc"/>
    <property type="match status" value="2"/>
</dbReference>
<dbReference type="GO" id="GO:0030572">
    <property type="term" value="F:phosphatidyltransferase activity"/>
    <property type="evidence" value="ECO:0007669"/>
    <property type="project" value="UniProtKB-ARBA"/>
</dbReference>
<dbReference type="PANTHER" id="PTHR21248">
    <property type="entry name" value="CARDIOLIPIN SYNTHASE"/>
    <property type="match status" value="1"/>
</dbReference>
<evidence type="ECO:0000256" key="2">
    <source>
        <dbReference type="ARBA" id="ARBA00004613"/>
    </source>
</evidence>
<gene>
    <name evidence="7" type="ORF">BSL82_07090</name>
</gene>
<dbReference type="CDD" id="cd09110">
    <property type="entry name" value="PLDc_CLS_1"/>
    <property type="match status" value="1"/>
</dbReference>
<proteinExistence type="predicted"/>
<keyword evidence="8" id="KW-1185">Reference proteome</keyword>
<dbReference type="GO" id="GO:0005576">
    <property type="term" value="C:extracellular region"/>
    <property type="evidence" value="ECO:0007669"/>
    <property type="project" value="UniProtKB-SubCell"/>
</dbReference>
<organism evidence="7 8">
    <name type="scientific">Tardibacter chloracetimidivorans</name>
    <dbReference type="NCBI Taxonomy" id="1921510"/>
    <lineage>
        <taxon>Bacteria</taxon>
        <taxon>Pseudomonadati</taxon>
        <taxon>Pseudomonadota</taxon>
        <taxon>Alphaproteobacteria</taxon>
        <taxon>Sphingomonadales</taxon>
        <taxon>Sphingomonadaceae</taxon>
        <taxon>Tardibacter</taxon>
    </lineage>
</organism>
<dbReference type="KEGG" id="sphj:BSL82_07090"/>
<evidence type="ECO:0000256" key="4">
    <source>
        <dbReference type="ARBA" id="ARBA00022525"/>
    </source>
</evidence>
<accession>A0A1L3ZTY1</accession>
<feature type="domain" description="PLD phosphodiesterase" evidence="6">
    <location>
        <begin position="110"/>
        <end position="137"/>
    </location>
</feature>
<keyword evidence="4" id="KW-0964">Secreted</keyword>
<dbReference type="AlphaFoldDB" id="A0A1L3ZTY1"/>
<sequence length="385" mass="43547">MTEAAAQRGDFIVEGHRLSFATTGPRALDRLCGLIDGARSELLLLYYIFAADAVGHRVRDAIGNARQRGVDVSLIIDDFGSEDTPESFFAPLAESGVQVCRFHPRLGRRYLLRNHQKVAIADASRAIIGGFNVEDEYFMPDHPESWHDYGVEVEGPSIAHLADYYRALFRWSGDPRGSMRTIRKLVQSSSQTRGAVRWLIGGPTLRPSGLVRTLKSDFQGARDLMMSMAYFAPNPGFLRRLGRIGERGAATVVTAARSDNNVTIDAARHCYRRLLRRGVKIYEYGKQRLHAKLIVADDITYIGSANFDVRSLYLNMELMLRVDDPAFAGEIRSRIAEDIAVSERIDRARYRQMSNWWRKLKWTIAYFIVAILDFNVARRLNLGND</sequence>
<evidence type="ECO:0000256" key="1">
    <source>
        <dbReference type="ARBA" id="ARBA00003145"/>
    </source>
</evidence>
<evidence type="ECO:0000256" key="5">
    <source>
        <dbReference type="ARBA" id="ARBA00029594"/>
    </source>
</evidence>
<dbReference type="PANTHER" id="PTHR21248:SF22">
    <property type="entry name" value="PHOSPHOLIPASE D"/>
    <property type="match status" value="1"/>
</dbReference>
<comment type="function">
    <text evidence="1">Could be a virulence factor.</text>
</comment>
<evidence type="ECO:0000256" key="3">
    <source>
        <dbReference type="ARBA" id="ARBA00018392"/>
    </source>
</evidence>
<evidence type="ECO:0000259" key="6">
    <source>
        <dbReference type="PROSITE" id="PS50035"/>
    </source>
</evidence>
<dbReference type="PROSITE" id="PS50035">
    <property type="entry name" value="PLD"/>
    <property type="match status" value="2"/>
</dbReference>
<dbReference type="STRING" id="1921510.BSL82_07090"/>
<dbReference type="GO" id="GO:0032049">
    <property type="term" value="P:cardiolipin biosynthetic process"/>
    <property type="evidence" value="ECO:0007669"/>
    <property type="project" value="UniProtKB-ARBA"/>
</dbReference>
<evidence type="ECO:0000313" key="7">
    <source>
        <dbReference type="EMBL" id="API59102.1"/>
    </source>
</evidence>
<dbReference type="Pfam" id="PF13091">
    <property type="entry name" value="PLDc_2"/>
    <property type="match status" value="2"/>
</dbReference>
<dbReference type="Gene3D" id="3.30.870.10">
    <property type="entry name" value="Endonuclease Chain A"/>
    <property type="match status" value="2"/>
</dbReference>
<dbReference type="EMBL" id="CP018221">
    <property type="protein sequence ID" value="API59102.1"/>
    <property type="molecule type" value="Genomic_DNA"/>
</dbReference>
<protein>
    <recommendedName>
        <fullName evidence="3">Phospholipase D</fullName>
    </recommendedName>
    <alternativeName>
        <fullName evidence="5">Choline phosphatase</fullName>
    </alternativeName>
</protein>